<feature type="transmembrane region" description="Helical" evidence="11">
    <location>
        <begin position="104"/>
        <end position="128"/>
    </location>
</feature>
<evidence type="ECO:0000256" key="9">
    <source>
        <dbReference type="ARBA" id="ARBA00023286"/>
    </source>
</evidence>
<organism evidence="13 14">
    <name type="scientific">Heracleum sosnowskyi</name>
    <dbReference type="NCBI Taxonomy" id="360622"/>
    <lineage>
        <taxon>Eukaryota</taxon>
        <taxon>Viridiplantae</taxon>
        <taxon>Streptophyta</taxon>
        <taxon>Embryophyta</taxon>
        <taxon>Tracheophyta</taxon>
        <taxon>Spermatophyta</taxon>
        <taxon>Magnoliopsida</taxon>
        <taxon>eudicotyledons</taxon>
        <taxon>Gunneridae</taxon>
        <taxon>Pentapetalae</taxon>
        <taxon>asterids</taxon>
        <taxon>campanulids</taxon>
        <taxon>Apiales</taxon>
        <taxon>Apiaceae</taxon>
        <taxon>Apioideae</taxon>
        <taxon>apioid superclade</taxon>
        <taxon>Tordylieae</taxon>
        <taxon>Tordyliinae</taxon>
        <taxon>Heracleum</taxon>
    </lineage>
</organism>
<evidence type="ECO:0000259" key="12">
    <source>
        <dbReference type="SMART" id="SM00079"/>
    </source>
</evidence>
<evidence type="ECO:0000256" key="10">
    <source>
        <dbReference type="ARBA" id="ARBA00023303"/>
    </source>
</evidence>
<keyword evidence="4 11" id="KW-1133">Transmembrane helix</keyword>
<sequence>MYSKLLVEALPYEVPFEFIPSPEHYSNLVYQIYLENFNTVVGDISITAARLQYVDFTIPYTDLGVGTIARVKTNKISVHQIGTIFFSTLFFNNGEKLSSNLSRFVILIWAFLVLILTSSYTATLASMLTVQQIGLISKGANVGYQVGSFREGNIVNNYKYMDCRLLPYSSAEQYADALSKGGQNGGIDGIIDEIPYIKAFLSKYSPDYSMVDSASTTNGFGFASLSSRIIYANLFINVHQNAKS</sequence>
<dbReference type="SMART" id="SM00079">
    <property type="entry name" value="PBPe"/>
    <property type="match status" value="1"/>
</dbReference>
<keyword evidence="10" id="KW-0407">Ion channel</keyword>
<name>A0AAD8MM17_9APIA</name>
<dbReference type="InterPro" id="IPR015683">
    <property type="entry name" value="Ionotropic_Glu_rcpt"/>
</dbReference>
<proteinExistence type="predicted"/>
<comment type="caution">
    <text evidence="13">The sequence shown here is derived from an EMBL/GenBank/DDBJ whole genome shotgun (WGS) entry which is preliminary data.</text>
</comment>
<keyword evidence="6 11" id="KW-0472">Membrane</keyword>
<evidence type="ECO:0000256" key="5">
    <source>
        <dbReference type="ARBA" id="ARBA00023065"/>
    </source>
</evidence>
<evidence type="ECO:0000256" key="2">
    <source>
        <dbReference type="ARBA" id="ARBA00022448"/>
    </source>
</evidence>
<protein>
    <recommendedName>
        <fullName evidence="12">Ionotropic glutamate receptor C-terminal domain-containing protein</fullName>
    </recommendedName>
</protein>
<dbReference type="GO" id="GO:0016020">
    <property type="term" value="C:membrane"/>
    <property type="evidence" value="ECO:0007669"/>
    <property type="project" value="UniProtKB-SubCell"/>
</dbReference>
<evidence type="ECO:0000256" key="1">
    <source>
        <dbReference type="ARBA" id="ARBA00004141"/>
    </source>
</evidence>
<reference evidence="13" key="2">
    <citation type="submission" date="2023-05" db="EMBL/GenBank/DDBJ databases">
        <authorList>
            <person name="Schelkunov M.I."/>
        </authorList>
    </citation>
    <scope>NUCLEOTIDE SEQUENCE</scope>
    <source>
        <strain evidence="13">Hsosn_3</strain>
        <tissue evidence="13">Leaf</tissue>
    </source>
</reference>
<keyword evidence="8" id="KW-0325">Glycoprotein</keyword>
<dbReference type="EMBL" id="JAUIZM010000006">
    <property type="protein sequence ID" value="KAK1377404.1"/>
    <property type="molecule type" value="Genomic_DNA"/>
</dbReference>
<evidence type="ECO:0000256" key="7">
    <source>
        <dbReference type="ARBA" id="ARBA00023170"/>
    </source>
</evidence>
<comment type="subcellular location">
    <subcellularLocation>
        <location evidence="1">Membrane</location>
        <topology evidence="1">Multi-pass membrane protein</topology>
    </subcellularLocation>
</comment>
<keyword evidence="14" id="KW-1185">Reference proteome</keyword>
<dbReference type="PANTHER" id="PTHR18966">
    <property type="entry name" value="IONOTROPIC GLUTAMATE RECEPTOR"/>
    <property type="match status" value="1"/>
</dbReference>
<evidence type="ECO:0000256" key="11">
    <source>
        <dbReference type="SAM" id="Phobius"/>
    </source>
</evidence>
<reference evidence="13" key="1">
    <citation type="submission" date="2023-02" db="EMBL/GenBank/DDBJ databases">
        <title>Genome of toxic invasive species Heracleum sosnowskyi carries increased number of genes despite the absence of recent whole-genome duplications.</title>
        <authorList>
            <person name="Schelkunov M."/>
            <person name="Shtratnikova V."/>
            <person name="Makarenko M."/>
            <person name="Klepikova A."/>
            <person name="Omelchenko D."/>
            <person name="Novikova G."/>
            <person name="Obukhova E."/>
            <person name="Bogdanov V."/>
            <person name="Penin A."/>
            <person name="Logacheva M."/>
        </authorList>
    </citation>
    <scope>NUCLEOTIDE SEQUENCE</scope>
    <source>
        <strain evidence="13">Hsosn_3</strain>
        <tissue evidence="13">Leaf</tissue>
    </source>
</reference>
<dbReference type="AlphaFoldDB" id="A0AAD8MM17"/>
<evidence type="ECO:0000256" key="4">
    <source>
        <dbReference type="ARBA" id="ARBA00022989"/>
    </source>
</evidence>
<evidence type="ECO:0000256" key="8">
    <source>
        <dbReference type="ARBA" id="ARBA00023180"/>
    </source>
</evidence>
<dbReference type="SUPFAM" id="SSF53850">
    <property type="entry name" value="Periplasmic binding protein-like II"/>
    <property type="match status" value="1"/>
</dbReference>
<feature type="domain" description="Ionotropic glutamate receptor C-terminal" evidence="12">
    <location>
        <begin position="4"/>
        <end position="232"/>
    </location>
</feature>
<dbReference type="Proteomes" id="UP001237642">
    <property type="component" value="Unassembled WGS sequence"/>
</dbReference>
<dbReference type="InterPro" id="IPR001320">
    <property type="entry name" value="Iontro_rcpt_C"/>
</dbReference>
<keyword evidence="7" id="KW-0675">Receptor</keyword>
<keyword evidence="5" id="KW-0406">Ion transport</keyword>
<keyword evidence="9" id="KW-1071">Ligand-gated ion channel</keyword>
<evidence type="ECO:0000256" key="6">
    <source>
        <dbReference type="ARBA" id="ARBA00023136"/>
    </source>
</evidence>
<dbReference type="GO" id="GO:0015276">
    <property type="term" value="F:ligand-gated monoatomic ion channel activity"/>
    <property type="evidence" value="ECO:0007669"/>
    <property type="project" value="InterPro"/>
</dbReference>
<dbReference type="Gene3D" id="3.40.190.10">
    <property type="entry name" value="Periplasmic binding protein-like II"/>
    <property type="match status" value="2"/>
</dbReference>
<keyword evidence="3 11" id="KW-0812">Transmembrane</keyword>
<accession>A0AAD8MM17</accession>
<evidence type="ECO:0000313" key="14">
    <source>
        <dbReference type="Proteomes" id="UP001237642"/>
    </source>
</evidence>
<evidence type="ECO:0000313" key="13">
    <source>
        <dbReference type="EMBL" id="KAK1377404.1"/>
    </source>
</evidence>
<gene>
    <name evidence="13" type="ORF">POM88_024148</name>
</gene>
<dbReference type="Pfam" id="PF00060">
    <property type="entry name" value="Lig_chan"/>
    <property type="match status" value="1"/>
</dbReference>
<evidence type="ECO:0000256" key="3">
    <source>
        <dbReference type="ARBA" id="ARBA00022692"/>
    </source>
</evidence>
<keyword evidence="2" id="KW-0813">Transport</keyword>